<proteinExistence type="predicted"/>
<name>A8LLK3_DINSH</name>
<dbReference type="HOGENOM" id="CLU_786935_0_0_5"/>
<dbReference type="InterPro" id="IPR036844">
    <property type="entry name" value="Hint_dom_sf"/>
</dbReference>
<dbReference type="STRING" id="398580.Dshi_0264"/>
<dbReference type="eggNOG" id="COG2931">
    <property type="taxonomic scope" value="Bacteria"/>
</dbReference>
<evidence type="ECO:0000259" key="1">
    <source>
        <dbReference type="Pfam" id="PF13403"/>
    </source>
</evidence>
<dbReference type="KEGG" id="dsh:Dshi_0264"/>
<dbReference type="Gene3D" id="2.170.16.10">
    <property type="entry name" value="Hedgehog/Intein (Hint) domain"/>
    <property type="match status" value="1"/>
</dbReference>
<accession>A8LLK3</accession>
<reference evidence="3" key="1">
    <citation type="journal article" date="2010" name="ISME J.">
        <title>The complete genome sequence of the algal symbiont Dinoroseobacter shibae: a hitchhiker's guide to life in the sea.</title>
        <authorList>
            <person name="Wagner-Dobler I."/>
            <person name="Ballhausen B."/>
            <person name="Berger M."/>
            <person name="Brinkhoff T."/>
            <person name="Buchholz I."/>
            <person name="Bunk B."/>
            <person name="Cypionka H."/>
            <person name="Daniel R."/>
            <person name="Drepper T."/>
            <person name="Gerdts G."/>
            <person name="Hahnke S."/>
            <person name="Han C."/>
            <person name="Jahn D."/>
            <person name="Kalhoefer D."/>
            <person name="Kiss H."/>
            <person name="Klenk H.P."/>
            <person name="Kyrpides N."/>
            <person name="Liebl W."/>
            <person name="Liesegang H."/>
            <person name="Meincke L."/>
            <person name="Pati A."/>
            <person name="Petersen J."/>
            <person name="Piekarski T."/>
            <person name="Pommerenke C."/>
            <person name="Pradella S."/>
            <person name="Pukall R."/>
            <person name="Rabus R."/>
            <person name="Stackebrandt E."/>
            <person name="Thole S."/>
            <person name="Thompson L."/>
            <person name="Tielen P."/>
            <person name="Tomasch J."/>
            <person name="von Jan M."/>
            <person name="Wanphrut N."/>
            <person name="Wichels A."/>
            <person name="Zech H."/>
            <person name="Simon M."/>
        </authorList>
    </citation>
    <scope>NUCLEOTIDE SEQUENCE [LARGE SCALE GENOMIC DNA]</scope>
    <source>
        <strain evidence="3">DSM 16493 / NCIMB 14021 / DFL 12</strain>
    </source>
</reference>
<dbReference type="AlphaFoldDB" id="A8LLK3"/>
<evidence type="ECO:0000313" key="3">
    <source>
        <dbReference type="Proteomes" id="UP000006833"/>
    </source>
</evidence>
<gene>
    <name evidence="2" type="ordered locus">Dshi_0264</name>
</gene>
<dbReference type="SUPFAM" id="SSF51294">
    <property type="entry name" value="Hedgehog/intein (Hint) domain"/>
    <property type="match status" value="1"/>
</dbReference>
<dbReference type="InterPro" id="IPR028992">
    <property type="entry name" value="Hedgehog/Intein_dom"/>
</dbReference>
<protein>
    <recommendedName>
        <fullName evidence="1">Hedgehog/Intein (Hint) domain-containing protein</fullName>
    </recommendedName>
</protein>
<dbReference type="Pfam" id="PF13403">
    <property type="entry name" value="Hint_2"/>
    <property type="match status" value="1"/>
</dbReference>
<dbReference type="EMBL" id="CP000830">
    <property type="protein sequence ID" value="ABV92013.1"/>
    <property type="molecule type" value="Genomic_DNA"/>
</dbReference>
<dbReference type="RefSeq" id="WP_012176946.1">
    <property type="nucleotide sequence ID" value="NC_009952.1"/>
</dbReference>
<sequence>MSVFEDKINDYSNGAQGTLTTPSGQSVGYTVSSSANTMDWGVIDDGAQVAQSGGFVEVTFDVAVQNAAIHISSSNVGEDYVVEVDGQPTDLNAMIAAGQATFHNFGGNQIINPDGGLTATGSYTTMDAAVLQFHVPITSVKVSGDGSGGGWDVYDIGFAGASLPCFRAGTRIVTPKGAVPVESLRPGDEVLTLDHEVQTVLWAGARQVSLAEQIANARLRPVRIAAGALGPGCPARPLWLSRQHRVLLTRADGAECLVPVAKLLGCAGVEVAGPTRHISYHHLLFAQHEVLQAEGLACESLFWGARSLLLFPAAARAVPAGARAELAKMTPARPFIERRSALRAWLEPSPVG</sequence>
<keyword evidence="3" id="KW-1185">Reference proteome</keyword>
<dbReference type="OrthoDB" id="6305173at2"/>
<feature type="domain" description="Hedgehog/Intein (Hint)" evidence="1">
    <location>
        <begin position="164"/>
        <end position="304"/>
    </location>
</feature>
<dbReference type="Proteomes" id="UP000006833">
    <property type="component" value="Chromosome"/>
</dbReference>
<evidence type="ECO:0000313" key="2">
    <source>
        <dbReference type="EMBL" id="ABV92013.1"/>
    </source>
</evidence>
<organism evidence="2 3">
    <name type="scientific">Dinoroseobacter shibae (strain DSM 16493 / NCIMB 14021 / DFL 12)</name>
    <dbReference type="NCBI Taxonomy" id="398580"/>
    <lineage>
        <taxon>Bacteria</taxon>
        <taxon>Pseudomonadati</taxon>
        <taxon>Pseudomonadota</taxon>
        <taxon>Alphaproteobacteria</taxon>
        <taxon>Rhodobacterales</taxon>
        <taxon>Roseobacteraceae</taxon>
        <taxon>Dinoroseobacter</taxon>
    </lineage>
</organism>